<dbReference type="InterPro" id="IPR029147">
    <property type="entry name" value="CFAP77"/>
</dbReference>
<dbReference type="AlphaFoldDB" id="A0ABC9XLN4"/>
<dbReference type="Proteomes" id="UP001623348">
    <property type="component" value="Unassembled WGS sequence"/>
</dbReference>
<dbReference type="PANTHER" id="PTHR28617:SF1">
    <property type="entry name" value="CILIA- AND FLAGELLA-ASSOCIATED PROTEIN 77"/>
    <property type="match status" value="1"/>
</dbReference>
<feature type="region of interest" description="Disordered" evidence="1">
    <location>
        <begin position="234"/>
        <end position="255"/>
    </location>
</feature>
<protein>
    <submittedName>
        <fullName evidence="2">Cilia- and flagella-associated protein 77</fullName>
    </submittedName>
</protein>
<proteinExistence type="predicted"/>
<accession>A0ABC9XLN4</accession>
<organism evidence="2 3">
    <name type="scientific">Grus japonensis</name>
    <name type="common">Japanese crane</name>
    <name type="synonym">Red-crowned crane</name>
    <dbReference type="NCBI Taxonomy" id="30415"/>
    <lineage>
        <taxon>Eukaryota</taxon>
        <taxon>Metazoa</taxon>
        <taxon>Chordata</taxon>
        <taxon>Craniata</taxon>
        <taxon>Vertebrata</taxon>
        <taxon>Euteleostomi</taxon>
        <taxon>Archelosauria</taxon>
        <taxon>Archosauria</taxon>
        <taxon>Dinosauria</taxon>
        <taxon>Saurischia</taxon>
        <taxon>Theropoda</taxon>
        <taxon>Coelurosauria</taxon>
        <taxon>Aves</taxon>
        <taxon>Neognathae</taxon>
        <taxon>Neoaves</taxon>
        <taxon>Gruiformes</taxon>
        <taxon>Gruidae</taxon>
        <taxon>Grus</taxon>
    </lineage>
</organism>
<evidence type="ECO:0000256" key="1">
    <source>
        <dbReference type="SAM" id="MobiDB-lite"/>
    </source>
</evidence>
<sequence>MAGGGAAPPRRPLTLAEVEPGSENERLGVARDSMLCNPLILKLKFLATCLKMLLVTIPVLPRLIGLNMGNWTEVCWKETSAWTPRDALVESVDVARAELGKPQRNCNTLPGFDFSYGLYVHRTDGGVPEAIGHWNTVKPRTASVQKMPRDFITMNCGALKAGYTTAREFNLYYKAKDIRRKDDEYSRFKRCPPKIPADVTYGVTARPCTPFFDLLQHKYKELWMEQQRALTAAQRAEKKKKDKARETRTTFLRKQPLPAKEESFWHLPRLEKVGPHLSTFPDRDARKKAFSASR</sequence>
<dbReference type="PANTHER" id="PTHR28617">
    <property type="entry name" value="CILIA- AND FLAGELLA-ASSOCIATED PROTEIN 77"/>
    <property type="match status" value="1"/>
</dbReference>
<keyword evidence="2" id="KW-0969">Cilium</keyword>
<keyword evidence="2" id="KW-0282">Flagellum</keyword>
<evidence type="ECO:0000313" key="2">
    <source>
        <dbReference type="EMBL" id="GAB0198608.1"/>
    </source>
</evidence>
<gene>
    <name evidence="2" type="ORF">GRJ2_002326200</name>
</gene>
<name>A0ABC9XLN4_GRUJA</name>
<reference evidence="2 3" key="1">
    <citation type="submission" date="2024-06" db="EMBL/GenBank/DDBJ databases">
        <title>The draft genome of Grus japonensis, version 3.</title>
        <authorList>
            <person name="Nabeshima K."/>
            <person name="Suzuki S."/>
            <person name="Onuma M."/>
        </authorList>
    </citation>
    <scope>NUCLEOTIDE SEQUENCE [LARGE SCALE GENOMIC DNA]</scope>
    <source>
        <strain evidence="2 3">451A</strain>
    </source>
</reference>
<keyword evidence="2" id="KW-0966">Cell projection</keyword>
<keyword evidence="3" id="KW-1185">Reference proteome</keyword>
<dbReference type="EMBL" id="BAAFJT010000020">
    <property type="protein sequence ID" value="GAB0198608.1"/>
    <property type="molecule type" value="Genomic_DNA"/>
</dbReference>
<comment type="caution">
    <text evidence="2">The sequence shown here is derived from an EMBL/GenBank/DDBJ whole genome shotgun (WGS) entry which is preliminary data.</text>
</comment>
<evidence type="ECO:0000313" key="3">
    <source>
        <dbReference type="Proteomes" id="UP001623348"/>
    </source>
</evidence>
<dbReference type="Pfam" id="PF14825">
    <property type="entry name" value="CFAP77"/>
    <property type="match status" value="1"/>
</dbReference>
<feature type="region of interest" description="Disordered" evidence="1">
    <location>
        <begin position="274"/>
        <end position="294"/>
    </location>
</feature>